<name>A0AAD1R8E6_PELCU</name>
<dbReference type="Proteomes" id="UP001295444">
    <property type="component" value="Chromosome 01"/>
</dbReference>
<keyword evidence="7" id="KW-0813">Transport</keyword>
<evidence type="ECO:0000256" key="1">
    <source>
        <dbReference type="ARBA" id="ARBA00004141"/>
    </source>
</evidence>
<dbReference type="PRINTS" id="PR00783">
    <property type="entry name" value="MINTRINSICP"/>
</dbReference>
<dbReference type="GO" id="GO:0015267">
    <property type="term" value="F:channel activity"/>
    <property type="evidence" value="ECO:0007669"/>
    <property type="project" value="InterPro"/>
</dbReference>
<reference evidence="8" key="1">
    <citation type="submission" date="2022-03" db="EMBL/GenBank/DDBJ databases">
        <authorList>
            <person name="Alioto T."/>
            <person name="Alioto T."/>
            <person name="Gomez Garrido J."/>
        </authorList>
    </citation>
    <scope>NUCLEOTIDE SEQUENCE</scope>
</reference>
<evidence type="ECO:0000256" key="4">
    <source>
        <dbReference type="ARBA" id="ARBA00022989"/>
    </source>
</evidence>
<evidence type="ECO:0000256" key="5">
    <source>
        <dbReference type="ARBA" id="ARBA00023136"/>
    </source>
</evidence>
<organism evidence="8 9">
    <name type="scientific">Pelobates cultripes</name>
    <name type="common">Western spadefoot toad</name>
    <dbReference type="NCBI Taxonomy" id="61616"/>
    <lineage>
        <taxon>Eukaryota</taxon>
        <taxon>Metazoa</taxon>
        <taxon>Chordata</taxon>
        <taxon>Craniata</taxon>
        <taxon>Vertebrata</taxon>
        <taxon>Euteleostomi</taxon>
        <taxon>Amphibia</taxon>
        <taxon>Batrachia</taxon>
        <taxon>Anura</taxon>
        <taxon>Pelobatoidea</taxon>
        <taxon>Pelobatidae</taxon>
        <taxon>Pelobates</taxon>
    </lineage>
</organism>
<dbReference type="Pfam" id="PF00230">
    <property type="entry name" value="MIP"/>
    <property type="match status" value="1"/>
</dbReference>
<dbReference type="PANTHER" id="PTHR21191">
    <property type="entry name" value="AQUAPORIN"/>
    <property type="match status" value="1"/>
</dbReference>
<evidence type="ECO:0000313" key="8">
    <source>
        <dbReference type="EMBL" id="CAH2225609.1"/>
    </source>
</evidence>
<protein>
    <recommendedName>
        <fullName evidence="6">Aquaporin</fullName>
    </recommendedName>
</protein>
<evidence type="ECO:0000313" key="9">
    <source>
        <dbReference type="Proteomes" id="UP001295444"/>
    </source>
</evidence>
<gene>
    <name evidence="8" type="ORF">PECUL_23A051840</name>
</gene>
<dbReference type="SUPFAM" id="SSF81338">
    <property type="entry name" value="Aquaporin-like"/>
    <property type="match status" value="1"/>
</dbReference>
<evidence type="ECO:0000256" key="2">
    <source>
        <dbReference type="ARBA" id="ARBA00005900"/>
    </source>
</evidence>
<feature type="transmembrane region" description="Helical" evidence="6">
    <location>
        <begin position="6"/>
        <end position="25"/>
    </location>
</feature>
<comment type="similarity">
    <text evidence="2">Belongs to the MIP/aquaporin (TC 1.A.8) family. AQP11/AQP12 subfamily.</text>
</comment>
<sequence length="262" mass="28567">MEVLWGSALLMAVIVLLCEGLRSLLPRKLHGLHLELAFEAVSTVQLCCCTWELVLLGVRGGLDPLLSLGLTYLMTVIHCLSLRAACNPCGSLQLWLRKEASGVDTTLRLVAQFAGAALSRLVMPFFWKLRLSHLHEDWKAEDFRSPLSIGPLSGAGVEMLSALCLLILLRNLGKVEEQFRPHVVAMLITGLVYAGGHLTGAVFNPALAFSVLLSCEGNTFLEYAFVYWLGPVIGLILSILLLDGCIPKLSSDEKIASQKKLT</sequence>
<proteinExistence type="inferred from homology"/>
<feature type="transmembrane region" description="Helical" evidence="6">
    <location>
        <begin position="181"/>
        <end position="203"/>
    </location>
</feature>
<feature type="transmembrane region" description="Helical" evidence="6">
    <location>
        <begin position="107"/>
        <end position="127"/>
    </location>
</feature>
<dbReference type="AlphaFoldDB" id="A0AAD1R8E6"/>
<feature type="transmembrane region" description="Helical" evidence="6">
    <location>
        <begin position="223"/>
        <end position="242"/>
    </location>
</feature>
<keyword evidence="3 6" id="KW-0812">Transmembrane</keyword>
<dbReference type="InterPro" id="IPR000425">
    <property type="entry name" value="MIP"/>
</dbReference>
<comment type="subcellular location">
    <subcellularLocation>
        <location evidence="1">Membrane</location>
        <topology evidence="1">Multi-pass membrane protein</topology>
    </subcellularLocation>
</comment>
<evidence type="ECO:0000256" key="7">
    <source>
        <dbReference type="RuleBase" id="RU000477"/>
    </source>
</evidence>
<feature type="transmembrane region" description="Helical" evidence="6">
    <location>
        <begin position="147"/>
        <end position="169"/>
    </location>
</feature>
<dbReference type="EMBL" id="OW240912">
    <property type="protein sequence ID" value="CAH2225609.1"/>
    <property type="molecule type" value="Genomic_DNA"/>
</dbReference>
<keyword evidence="4 6" id="KW-1133">Transmembrane helix</keyword>
<dbReference type="InterPro" id="IPR051883">
    <property type="entry name" value="AQP11/12_channel"/>
</dbReference>
<dbReference type="InterPro" id="IPR016697">
    <property type="entry name" value="Aquaporin_11/12"/>
</dbReference>
<evidence type="ECO:0000256" key="3">
    <source>
        <dbReference type="ARBA" id="ARBA00022692"/>
    </source>
</evidence>
<dbReference type="PANTHER" id="PTHR21191:SF7">
    <property type="entry name" value="AQUAPORIN-11"/>
    <property type="match status" value="1"/>
</dbReference>
<dbReference type="GO" id="GO:0005737">
    <property type="term" value="C:cytoplasm"/>
    <property type="evidence" value="ECO:0007669"/>
    <property type="project" value="TreeGrafter"/>
</dbReference>
<dbReference type="Gene3D" id="1.20.1080.10">
    <property type="entry name" value="Glycerol uptake facilitator protein"/>
    <property type="match status" value="1"/>
</dbReference>
<dbReference type="InterPro" id="IPR023271">
    <property type="entry name" value="Aquaporin-like"/>
</dbReference>
<keyword evidence="9" id="KW-1185">Reference proteome</keyword>
<dbReference type="PIRSF" id="PIRSF017529">
    <property type="entry name" value="Aquaporin_11/12"/>
    <property type="match status" value="1"/>
</dbReference>
<accession>A0AAD1R8E6</accession>
<evidence type="ECO:0000256" key="6">
    <source>
        <dbReference type="PIRNR" id="PIRNR017529"/>
    </source>
</evidence>
<dbReference type="GO" id="GO:0016020">
    <property type="term" value="C:membrane"/>
    <property type="evidence" value="ECO:0007669"/>
    <property type="project" value="UniProtKB-SubCell"/>
</dbReference>
<keyword evidence="5 6" id="KW-0472">Membrane</keyword>